<feature type="region of interest" description="Disordered" evidence="1">
    <location>
        <begin position="317"/>
        <end position="339"/>
    </location>
</feature>
<evidence type="ECO:0000256" key="2">
    <source>
        <dbReference type="SAM" id="Phobius"/>
    </source>
</evidence>
<dbReference type="Proteomes" id="UP000305067">
    <property type="component" value="Unassembled WGS sequence"/>
</dbReference>
<keyword evidence="2" id="KW-0472">Membrane</keyword>
<dbReference type="EMBL" id="ML178827">
    <property type="protein sequence ID" value="TFL00757.1"/>
    <property type="molecule type" value="Genomic_DNA"/>
</dbReference>
<name>A0A5C3QGZ4_9AGAR</name>
<evidence type="ECO:0000313" key="5">
    <source>
        <dbReference type="Proteomes" id="UP000305067"/>
    </source>
</evidence>
<feature type="transmembrane region" description="Helical" evidence="2">
    <location>
        <begin position="83"/>
        <end position="101"/>
    </location>
</feature>
<feature type="transmembrane region" description="Helical" evidence="2">
    <location>
        <begin position="199"/>
        <end position="221"/>
    </location>
</feature>
<dbReference type="PANTHER" id="PTHR40465">
    <property type="entry name" value="CHROMOSOME 1, WHOLE GENOME SHOTGUN SEQUENCE"/>
    <property type="match status" value="1"/>
</dbReference>
<feature type="domain" description="DUF6534" evidence="3">
    <location>
        <begin position="162"/>
        <end position="249"/>
    </location>
</feature>
<evidence type="ECO:0000256" key="1">
    <source>
        <dbReference type="SAM" id="MobiDB-lite"/>
    </source>
</evidence>
<evidence type="ECO:0000313" key="4">
    <source>
        <dbReference type="EMBL" id="TFL00757.1"/>
    </source>
</evidence>
<evidence type="ECO:0000259" key="3">
    <source>
        <dbReference type="Pfam" id="PF20152"/>
    </source>
</evidence>
<feature type="transmembrane region" description="Helical" evidence="2">
    <location>
        <begin position="42"/>
        <end position="63"/>
    </location>
</feature>
<keyword evidence="2" id="KW-1133">Transmembrane helix</keyword>
<dbReference type="InterPro" id="IPR045339">
    <property type="entry name" value="DUF6534"/>
</dbReference>
<reference evidence="4 5" key="1">
    <citation type="journal article" date="2019" name="Nat. Ecol. Evol.">
        <title>Megaphylogeny resolves global patterns of mushroom evolution.</title>
        <authorList>
            <person name="Varga T."/>
            <person name="Krizsan K."/>
            <person name="Foldi C."/>
            <person name="Dima B."/>
            <person name="Sanchez-Garcia M."/>
            <person name="Sanchez-Ramirez S."/>
            <person name="Szollosi G.J."/>
            <person name="Szarkandi J.G."/>
            <person name="Papp V."/>
            <person name="Albert L."/>
            <person name="Andreopoulos W."/>
            <person name="Angelini C."/>
            <person name="Antonin V."/>
            <person name="Barry K.W."/>
            <person name="Bougher N.L."/>
            <person name="Buchanan P."/>
            <person name="Buyck B."/>
            <person name="Bense V."/>
            <person name="Catcheside P."/>
            <person name="Chovatia M."/>
            <person name="Cooper J."/>
            <person name="Damon W."/>
            <person name="Desjardin D."/>
            <person name="Finy P."/>
            <person name="Geml J."/>
            <person name="Haridas S."/>
            <person name="Hughes K."/>
            <person name="Justo A."/>
            <person name="Karasinski D."/>
            <person name="Kautmanova I."/>
            <person name="Kiss B."/>
            <person name="Kocsube S."/>
            <person name="Kotiranta H."/>
            <person name="LaButti K.M."/>
            <person name="Lechner B.E."/>
            <person name="Liimatainen K."/>
            <person name="Lipzen A."/>
            <person name="Lukacs Z."/>
            <person name="Mihaltcheva S."/>
            <person name="Morgado L.N."/>
            <person name="Niskanen T."/>
            <person name="Noordeloos M.E."/>
            <person name="Ohm R.A."/>
            <person name="Ortiz-Santana B."/>
            <person name="Ovrebo C."/>
            <person name="Racz N."/>
            <person name="Riley R."/>
            <person name="Savchenko A."/>
            <person name="Shiryaev A."/>
            <person name="Soop K."/>
            <person name="Spirin V."/>
            <person name="Szebenyi C."/>
            <person name="Tomsovsky M."/>
            <person name="Tulloss R.E."/>
            <person name="Uehling J."/>
            <person name="Grigoriev I.V."/>
            <person name="Vagvolgyi C."/>
            <person name="Papp T."/>
            <person name="Martin F.M."/>
            <person name="Miettinen O."/>
            <person name="Hibbett D.S."/>
            <person name="Nagy L.G."/>
        </authorList>
    </citation>
    <scope>NUCLEOTIDE SEQUENCE [LARGE SCALE GENOMIC DNA]</scope>
    <source>
        <strain evidence="4 5">CBS 309.79</strain>
    </source>
</reference>
<dbReference type="PANTHER" id="PTHR40465:SF1">
    <property type="entry name" value="DUF6534 DOMAIN-CONTAINING PROTEIN"/>
    <property type="match status" value="1"/>
</dbReference>
<proteinExistence type="predicted"/>
<gene>
    <name evidence="4" type="ORF">BDV98DRAFT_568660</name>
</gene>
<sequence length="339" mass="37526">MLNSSGPLVFGHILSFTLFGVLAVQLYMYTVAFQHDPRWLRVLVYTIFLIEVVFQGIEAHLAWWSLGVGWGKLSNLHGFPKPAIAFATLTGVVTSLVHGFYSWRIAVLMRGYVVVVIIGLLSLVQLCMTIYVTVHLALNQGDAALAVLHETSKIITIWFAFAAAADIVVTVAMTMLLISARRRSHYIFTNTRLQNLIKYTVETGLITTCAVLVALTLFLTLPASGYYNIIYNSLGKLYANTLMATLNARITFVTSNQITNSDSTCSALMFRGQTNENDELWTDLQHKPSSSAPQKGGREDDLQVSVAKTMLVLRDHEPDEEIEMSGKASRQAVLTSRSV</sequence>
<feature type="transmembrane region" description="Helical" evidence="2">
    <location>
        <begin position="154"/>
        <end position="178"/>
    </location>
</feature>
<accession>A0A5C3QGZ4</accession>
<protein>
    <recommendedName>
        <fullName evidence="3">DUF6534 domain-containing protein</fullName>
    </recommendedName>
</protein>
<feature type="transmembrane region" description="Helical" evidence="2">
    <location>
        <begin position="12"/>
        <end position="30"/>
    </location>
</feature>
<dbReference type="AlphaFoldDB" id="A0A5C3QGZ4"/>
<organism evidence="4 5">
    <name type="scientific">Pterulicium gracile</name>
    <dbReference type="NCBI Taxonomy" id="1884261"/>
    <lineage>
        <taxon>Eukaryota</taxon>
        <taxon>Fungi</taxon>
        <taxon>Dikarya</taxon>
        <taxon>Basidiomycota</taxon>
        <taxon>Agaricomycotina</taxon>
        <taxon>Agaricomycetes</taxon>
        <taxon>Agaricomycetidae</taxon>
        <taxon>Agaricales</taxon>
        <taxon>Pleurotineae</taxon>
        <taxon>Pterulaceae</taxon>
        <taxon>Pterulicium</taxon>
    </lineage>
</organism>
<feature type="transmembrane region" description="Helical" evidence="2">
    <location>
        <begin position="113"/>
        <end position="134"/>
    </location>
</feature>
<keyword evidence="5" id="KW-1185">Reference proteome</keyword>
<keyword evidence="2" id="KW-0812">Transmembrane</keyword>
<dbReference type="Pfam" id="PF20152">
    <property type="entry name" value="DUF6534"/>
    <property type="match status" value="1"/>
</dbReference>
<dbReference type="STRING" id="1884261.A0A5C3QGZ4"/>
<dbReference type="OrthoDB" id="2681808at2759"/>